<dbReference type="CDD" id="cd00156">
    <property type="entry name" value="REC"/>
    <property type="match status" value="1"/>
</dbReference>
<dbReference type="InterPro" id="IPR036890">
    <property type="entry name" value="HATPase_C_sf"/>
</dbReference>
<dbReference type="PROSITE" id="PS50110">
    <property type="entry name" value="RESPONSE_REGULATORY"/>
    <property type="match status" value="1"/>
</dbReference>
<dbReference type="SMART" id="SM00388">
    <property type="entry name" value="HisKA"/>
    <property type="match status" value="1"/>
</dbReference>
<evidence type="ECO:0000256" key="4">
    <source>
        <dbReference type="ARBA" id="ARBA00022679"/>
    </source>
</evidence>
<feature type="transmembrane region" description="Helical" evidence="7">
    <location>
        <begin position="368"/>
        <end position="388"/>
    </location>
</feature>
<feature type="domain" description="Response regulatory" evidence="9">
    <location>
        <begin position="909"/>
        <end position="1024"/>
    </location>
</feature>
<dbReference type="EC" id="2.7.13.3" evidence="2"/>
<comment type="caution">
    <text evidence="10">The sequence shown here is derived from an EMBL/GenBank/DDBJ whole genome shotgun (WGS) entry which is preliminary data.</text>
</comment>
<dbReference type="InterPro" id="IPR011006">
    <property type="entry name" value="CheY-like_superfamily"/>
</dbReference>
<dbReference type="PANTHER" id="PTHR43047:SF72">
    <property type="entry name" value="OSMOSENSING HISTIDINE PROTEIN KINASE SLN1"/>
    <property type="match status" value="1"/>
</dbReference>
<dbReference type="CDD" id="cd16922">
    <property type="entry name" value="HATPase_EvgS-ArcB-TorS-like"/>
    <property type="match status" value="1"/>
</dbReference>
<dbReference type="PRINTS" id="PR00344">
    <property type="entry name" value="BCTRLSENSOR"/>
</dbReference>
<dbReference type="Gene3D" id="1.10.4160.10">
    <property type="entry name" value="Hydantoin permease"/>
    <property type="match status" value="1"/>
</dbReference>
<evidence type="ECO:0000256" key="2">
    <source>
        <dbReference type="ARBA" id="ARBA00012438"/>
    </source>
</evidence>
<evidence type="ECO:0000256" key="6">
    <source>
        <dbReference type="PROSITE-ProRule" id="PRU00169"/>
    </source>
</evidence>
<evidence type="ECO:0000256" key="3">
    <source>
        <dbReference type="ARBA" id="ARBA00022553"/>
    </source>
</evidence>
<feature type="transmembrane region" description="Helical" evidence="7">
    <location>
        <begin position="577"/>
        <end position="596"/>
    </location>
</feature>
<dbReference type="Gene3D" id="3.40.50.2300">
    <property type="match status" value="1"/>
</dbReference>
<evidence type="ECO:0000259" key="8">
    <source>
        <dbReference type="PROSITE" id="PS50109"/>
    </source>
</evidence>
<sequence>MKMPLNTRLRGEARRLRIVRMRRDYNSWVADQSTEDYALRFTAKSARAASPLRAALTALGSISFMALEAIGATLTLAFGFGNVAAAVALVCLVIFLVSLPITIAAARSGLDIDLLTRGTGFGYIGSTLTSLIYASFTFIFFGIETAILAAMLAHIDSLPPWMTNLIAALIVIPLAAGGFRFIARFQILTAPLWLLLNTVPLLAALFLHPEWLGSWVHFSGSPKVAGLNLLSVGSAASVMMVLICQSAEQVDFLRFLPERTRENRFGWWAAALIGGPGWVVLDAVKILAGSFLACAALRLGLDASEAAQPQALYRLAYGTFLPPFFALLATFLLILIAQTRINLTNAYAGSLAWSNFFSRLTHSHPGRVFYIFFTIGLALILLEAGIVSTIETGLVFYAVLATAWMGSIVADLVVCKPLGLSPKQIEFRRAMLPDLNPVGLGATVSGVLLGLLALGGRLGVAAHAFAPFISLGVALLVAPLIAVLVGSRTYLARRPSKHHAHAGEAHCVLCERSYEAPDMAFCPAYAGMICSLCCSLDARCHDRCKPPSTRMARQIARPLDYLPKAIGAGLRHPVGRFLLLFALVFAVLGGLALSSFAQEHPYLLLCMAAAIGSMLILLAQESQRVAGEETERQTRLLLNEIAAHKRTDAALIKAREKAEAASHAKTRFLSGISHEIRAPLNTIMGYAQILEADPRIPAERLNALRTIRESGDHMTALLTGLLDISRIEAGRIEIYRDRIPFAQFLESVAQMVRPQAAAKGLDFVFAPGTLPKMVNGDAHRLRQILLNLLSNAIKFTDAGRVTLSVSWRSQIAEFVIEDTGPGIAPEHHERIFEPFERAAGDAIPGTGLGLTITRLLTEVLGGELTFSSSQDPASHGTRFRVRLFLSDREENAPQRLMQLPVAYKGPPRRILIVDDNPRHREMLTDMLTPRGFEIECAANALECLNRLSLYQPDLLLLDLSMPGMNGRDLALSIRETHAGVMPIIFITGNMAELAAQRVPSLDDCPVLGKPVDFVALFEAMGRVLGLEWTLRSESTDSDLASEDLSLLRDEASPAEERRLSGEEREGLRHHLERGDLRSFRAALDELEQAEPALKEALVPLREAAQGYRLAELATMLAGEDA</sequence>
<feature type="transmembrane region" description="Helical" evidence="7">
    <location>
        <begin position="394"/>
        <end position="414"/>
    </location>
</feature>
<feature type="transmembrane region" description="Helical" evidence="7">
    <location>
        <begin position="84"/>
        <end position="110"/>
    </location>
</feature>
<evidence type="ECO:0000313" key="10">
    <source>
        <dbReference type="EMBL" id="GGC35908.1"/>
    </source>
</evidence>
<feature type="transmembrane region" description="Helical" evidence="7">
    <location>
        <begin position="312"/>
        <end position="337"/>
    </location>
</feature>
<dbReference type="SUPFAM" id="SSF55874">
    <property type="entry name" value="ATPase domain of HSP90 chaperone/DNA topoisomerase II/histidine kinase"/>
    <property type="match status" value="1"/>
</dbReference>
<dbReference type="SUPFAM" id="SSF52172">
    <property type="entry name" value="CheY-like"/>
    <property type="match status" value="1"/>
</dbReference>
<protein>
    <recommendedName>
        <fullName evidence="2">histidine kinase</fullName>
        <ecNumber evidence="2">2.7.13.3</ecNumber>
    </recommendedName>
</protein>
<dbReference type="InterPro" id="IPR001789">
    <property type="entry name" value="Sig_transdc_resp-reg_receiver"/>
</dbReference>
<dbReference type="Proteomes" id="UP000637769">
    <property type="component" value="Unassembled WGS sequence"/>
</dbReference>
<keyword evidence="7" id="KW-1133">Transmembrane helix</keyword>
<feature type="transmembrane region" description="Helical" evidence="7">
    <location>
        <begin position="54"/>
        <end position="78"/>
    </location>
</feature>
<dbReference type="PROSITE" id="PS50109">
    <property type="entry name" value="HIS_KIN"/>
    <property type="match status" value="1"/>
</dbReference>
<dbReference type="PANTHER" id="PTHR43047">
    <property type="entry name" value="TWO-COMPONENT HISTIDINE PROTEIN KINASE"/>
    <property type="match status" value="1"/>
</dbReference>
<dbReference type="InterPro" id="IPR036097">
    <property type="entry name" value="HisK_dim/P_sf"/>
</dbReference>
<feature type="transmembrane region" description="Helical" evidence="7">
    <location>
        <begin position="190"/>
        <end position="207"/>
    </location>
</feature>
<keyword evidence="7" id="KW-0472">Membrane</keyword>
<dbReference type="GO" id="GO:0016301">
    <property type="term" value="F:kinase activity"/>
    <property type="evidence" value="ECO:0007669"/>
    <property type="project" value="UniProtKB-KW"/>
</dbReference>
<dbReference type="CDD" id="cd00082">
    <property type="entry name" value="HisKA"/>
    <property type="match status" value="1"/>
</dbReference>
<dbReference type="Pfam" id="PF02518">
    <property type="entry name" value="HATPase_c"/>
    <property type="match status" value="1"/>
</dbReference>
<dbReference type="InterPro" id="IPR003661">
    <property type="entry name" value="HisK_dim/P_dom"/>
</dbReference>
<gene>
    <name evidence="10" type="ORF">GCM10007207_21870</name>
</gene>
<keyword evidence="3 6" id="KW-0597">Phosphoprotein</keyword>
<feature type="transmembrane region" description="Helical" evidence="7">
    <location>
        <begin position="265"/>
        <end position="292"/>
    </location>
</feature>
<feature type="modified residue" description="4-aspartylphosphate" evidence="6">
    <location>
        <position position="958"/>
    </location>
</feature>
<keyword evidence="5 10" id="KW-0418">Kinase</keyword>
<evidence type="ECO:0000256" key="5">
    <source>
        <dbReference type="ARBA" id="ARBA00022777"/>
    </source>
</evidence>
<dbReference type="InterPro" id="IPR005467">
    <property type="entry name" value="His_kinase_dom"/>
</dbReference>
<name>A0ABQ1M6Q7_9PROT</name>
<dbReference type="Pfam" id="PF00512">
    <property type="entry name" value="HisKA"/>
    <property type="match status" value="1"/>
</dbReference>
<evidence type="ECO:0000256" key="1">
    <source>
        <dbReference type="ARBA" id="ARBA00000085"/>
    </source>
</evidence>
<dbReference type="Pfam" id="PF00072">
    <property type="entry name" value="Response_reg"/>
    <property type="match status" value="1"/>
</dbReference>
<feature type="transmembrane region" description="Helical" evidence="7">
    <location>
        <begin position="227"/>
        <end position="244"/>
    </location>
</feature>
<dbReference type="Gene3D" id="1.10.287.130">
    <property type="match status" value="1"/>
</dbReference>
<keyword evidence="4" id="KW-0808">Transferase</keyword>
<keyword evidence="11" id="KW-1185">Reference proteome</keyword>
<dbReference type="Gene3D" id="3.30.565.10">
    <property type="entry name" value="Histidine kinase-like ATPase, C-terminal domain"/>
    <property type="match status" value="1"/>
</dbReference>
<feature type="transmembrane region" description="Helical" evidence="7">
    <location>
        <begin position="161"/>
        <end position="183"/>
    </location>
</feature>
<accession>A0ABQ1M6Q7</accession>
<dbReference type="SUPFAM" id="SSF47384">
    <property type="entry name" value="Homodimeric domain of signal transducing histidine kinase"/>
    <property type="match status" value="1"/>
</dbReference>
<dbReference type="InterPro" id="IPR004358">
    <property type="entry name" value="Sig_transdc_His_kin-like_C"/>
</dbReference>
<feature type="domain" description="Histidine kinase" evidence="8">
    <location>
        <begin position="671"/>
        <end position="887"/>
    </location>
</feature>
<proteinExistence type="predicted"/>
<reference evidence="11" key="1">
    <citation type="journal article" date="2019" name="Int. J. Syst. Evol. Microbiol.">
        <title>The Global Catalogue of Microorganisms (GCM) 10K type strain sequencing project: providing services to taxonomists for standard genome sequencing and annotation.</title>
        <authorList>
            <consortium name="The Broad Institute Genomics Platform"/>
            <consortium name="The Broad Institute Genome Sequencing Center for Infectious Disease"/>
            <person name="Wu L."/>
            <person name="Ma J."/>
        </authorList>
    </citation>
    <scope>NUCLEOTIDE SEQUENCE [LARGE SCALE GENOMIC DNA]</scope>
    <source>
        <strain evidence="11">CCM 7132</strain>
    </source>
</reference>
<evidence type="ECO:0000259" key="9">
    <source>
        <dbReference type="PROSITE" id="PS50110"/>
    </source>
</evidence>
<keyword evidence="7" id="KW-0812">Transmembrane</keyword>
<evidence type="ECO:0000313" key="11">
    <source>
        <dbReference type="Proteomes" id="UP000637769"/>
    </source>
</evidence>
<organism evidence="10 11">
    <name type="scientific">Asaia siamensis</name>
    <dbReference type="NCBI Taxonomy" id="110479"/>
    <lineage>
        <taxon>Bacteria</taxon>
        <taxon>Pseudomonadati</taxon>
        <taxon>Pseudomonadota</taxon>
        <taxon>Alphaproteobacteria</taxon>
        <taxon>Acetobacterales</taxon>
        <taxon>Acetobacteraceae</taxon>
        <taxon>Asaia</taxon>
    </lineage>
</organism>
<dbReference type="EMBL" id="BMCH01000005">
    <property type="protein sequence ID" value="GGC35908.1"/>
    <property type="molecule type" value="Genomic_DNA"/>
</dbReference>
<comment type="catalytic activity">
    <reaction evidence="1">
        <text>ATP + protein L-histidine = ADP + protein N-phospho-L-histidine.</text>
        <dbReference type="EC" id="2.7.13.3"/>
    </reaction>
</comment>
<feature type="transmembrane region" description="Helical" evidence="7">
    <location>
        <begin position="435"/>
        <end position="454"/>
    </location>
</feature>
<dbReference type="SMART" id="SM00387">
    <property type="entry name" value="HATPase_c"/>
    <property type="match status" value="1"/>
</dbReference>
<evidence type="ECO:0000256" key="7">
    <source>
        <dbReference type="SAM" id="Phobius"/>
    </source>
</evidence>
<dbReference type="InterPro" id="IPR003594">
    <property type="entry name" value="HATPase_dom"/>
</dbReference>
<dbReference type="SMART" id="SM00448">
    <property type="entry name" value="REC"/>
    <property type="match status" value="1"/>
</dbReference>
<feature type="transmembrane region" description="Helical" evidence="7">
    <location>
        <begin position="460"/>
        <end position="485"/>
    </location>
</feature>